<keyword evidence="2" id="KW-0653">Protein transport</keyword>
<feature type="domain" description="VHS" evidence="4">
    <location>
        <begin position="54"/>
        <end position="187"/>
    </location>
</feature>
<accession>A0A915N659</accession>
<dbReference type="CDD" id="cd14233">
    <property type="entry name" value="GAT_TOM1_like"/>
    <property type="match status" value="1"/>
</dbReference>
<dbReference type="Pfam" id="PF03127">
    <property type="entry name" value="GAT"/>
    <property type="match status" value="1"/>
</dbReference>
<dbReference type="SUPFAM" id="SSF48464">
    <property type="entry name" value="ENTH/VHS domain"/>
    <property type="match status" value="1"/>
</dbReference>
<evidence type="ECO:0000256" key="1">
    <source>
        <dbReference type="ARBA" id="ARBA00022448"/>
    </source>
</evidence>
<dbReference type="PROSITE" id="PS50909">
    <property type="entry name" value="GAT"/>
    <property type="match status" value="1"/>
</dbReference>
<evidence type="ECO:0000313" key="7">
    <source>
        <dbReference type="WBParaSite" id="scaffold8607_cov268.g13209"/>
    </source>
</evidence>
<dbReference type="Pfam" id="PF00790">
    <property type="entry name" value="VHS"/>
    <property type="match status" value="1"/>
</dbReference>
<dbReference type="Gene3D" id="1.20.58.160">
    <property type="match status" value="1"/>
</dbReference>
<dbReference type="Gene3D" id="1.25.40.90">
    <property type="match status" value="1"/>
</dbReference>
<dbReference type="GO" id="GO:0043130">
    <property type="term" value="F:ubiquitin binding"/>
    <property type="evidence" value="ECO:0007669"/>
    <property type="project" value="InterPro"/>
</dbReference>
<dbReference type="PANTHER" id="PTHR13856:SF137">
    <property type="entry name" value="GH05942P"/>
    <property type="match status" value="1"/>
</dbReference>
<dbReference type="CDD" id="cd03565">
    <property type="entry name" value="VHS_Tom1_like"/>
    <property type="match status" value="1"/>
</dbReference>
<dbReference type="SMART" id="SM00288">
    <property type="entry name" value="VHS"/>
    <property type="match status" value="1"/>
</dbReference>
<evidence type="ECO:0000259" key="4">
    <source>
        <dbReference type="PROSITE" id="PS50179"/>
    </source>
</evidence>
<feature type="domain" description="GAT" evidence="5">
    <location>
        <begin position="237"/>
        <end position="328"/>
    </location>
</feature>
<dbReference type="GO" id="GO:0016020">
    <property type="term" value="C:membrane"/>
    <property type="evidence" value="ECO:0007669"/>
    <property type="project" value="TreeGrafter"/>
</dbReference>
<dbReference type="GO" id="GO:0015031">
    <property type="term" value="P:protein transport"/>
    <property type="evidence" value="ECO:0007669"/>
    <property type="project" value="UniProtKB-KW"/>
</dbReference>
<sequence length="522" mass="58247">MENVQGKMSNVQEQVSNAMERMGEAAQSVGQKVSDFFQGNPFDTPVGRKIELATDATRLATENWGLNMEICDFINSTNEGPRDAVKAIKKRLQTQMGKNNATVMYTLTVLETCVKNCDERFTTLVCHKEFVADMIRLISVKYDAPQIVQERVLALVQSWADAFRDNPTFSGVVEMYDELKSKGVEFPATNLDSMAPIITPKQTVFVPSSQTAPPQQQQFPNYPISSSQPTLQLLVQDQMAKLRSELDLVHVNMTVLRELIAQMKPGNNGKEPPEDFYFINELYSTCKEMQKRVLELIPVVANEEVTYELLSINDEFNATFEKYERCMANFNANGIDLTMVESGSKININEEKLKECGGGGNDLIDFGGDNGKGKNEKIDFNSGKDFEFNKNKEGIDADQVEGIGIRTIAFNKPDAQIGQEGNKKEDTSTPTALTPMIGEIGGEKKISAVLTAFAEKEKKEAEKKFPMEEDIDDHPDYDTLQFADKKDVFKTGFTSKGVRIEKEAPQKKLKPGDSAYMDDGVV</sequence>
<dbReference type="PROSITE" id="PS50179">
    <property type="entry name" value="VHS"/>
    <property type="match status" value="1"/>
</dbReference>
<feature type="region of interest" description="Disordered" evidence="3">
    <location>
        <begin position="502"/>
        <end position="522"/>
    </location>
</feature>
<dbReference type="WBParaSite" id="scaffold8607_cov268.g13209">
    <property type="protein sequence ID" value="scaffold8607_cov268.g13209"/>
    <property type="gene ID" value="scaffold8607_cov268.g13209"/>
</dbReference>
<evidence type="ECO:0000256" key="3">
    <source>
        <dbReference type="SAM" id="MobiDB-lite"/>
    </source>
</evidence>
<reference evidence="7" key="1">
    <citation type="submission" date="2022-11" db="UniProtKB">
        <authorList>
            <consortium name="WormBaseParasite"/>
        </authorList>
    </citation>
    <scope>IDENTIFICATION</scope>
</reference>
<dbReference type="GO" id="GO:0007165">
    <property type="term" value="P:signal transduction"/>
    <property type="evidence" value="ECO:0007669"/>
    <property type="project" value="TreeGrafter"/>
</dbReference>
<dbReference type="SUPFAM" id="SSF89009">
    <property type="entry name" value="GAT-like domain"/>
    <property type="match status" value="1"/>
</dbReference>
<proteinExistence type="predicted"/>
<evidence type="ECO:0000313" key="6">
    <source>
        <dbReference type="Proteomes" id="UP000887561"/>
    </source>
</evidence>
<protein>
    <submittedName>
        <fullName evidence="7">Uncharacterized protein</fullName>
    </submittedName>
</protein>
<organism evidence="6 7">
    <name type="scientific">Meloidogyne javanica</name>
    <name type="common">Root-knot nematode worm</name>
    <dbReference type="NCBI Taxonomy" id="6303"/>
    <lineage>
        <taxon>Eukaryota</taxon>
        <taxon>Metazoa</taxon>
        <taxon>Ecdysozoa</taxon>
        <taxon>Nematoda</taxon>
        <taxon>Chromadorea</taxon>
        <taxon>Rhabditida</taxon>
        <taxon>Tylenchina</taxon>
        <taxon>Tylenchomorpha</taxon>
        <taxon>Tylenchoidea</taxon>
        <taxon>Meloidogynidae</taxon>
        <taxon>Meloidogyninae</taxon>
        <taxon>Meloidogyne</taxon>
        <taxon>Meloidogyne incognita group</taxon>
    </lineage>
</organism>
<dbReference type="InterPro" id="IPR038425">
    <property type="entry name" value="GAT_sf"/>
</dbReference>
<dbReference type="InterPro" id="IPR002014">
    <property type="entry name" value="VHS_dom"/>
</dbReference>
<evidence type="ECO:0000256" key="2">
    <source>
        <dbReference type="ARBA" id="ARBA00022927"/>
    </source>
</evidence>
<dbReference type="Proteomes" id="UP000887561">
    <property type="component" value="Unplaced"/>
</dbReference>
<dbReference type="GO" id="GO:0030276">
    <property type="term" value="F:clathrin binding"/>
    <property type="evidence" value="ECO:0007669"/>
    <property type="project" value="TreeGrafter"/>
</dbReference>
<dbReference type="GO" id="GO:0005768">
    <property type="term" value="C:endosome"/>
    <property type="evidence" value="ECO:0007669"/>
    <property type="project" value="TreeGrafter"/>
</dbReference>
<dbReference type="GO" id="GO:0035091">
    <property type="term" value="F:phosphatidylinositol binding"/>
    <property type="evidence" value="ECO:0007669"/>
    <property type="project" value="InterPro"/>
</dbReference>
<keyword evidence="1" id="KW-0813">Transport</keyword>
<dbReference type="AlphaFoldDB" id="A0A915N659"/>
<dbReference type="PANTHER" id="PTHR13856">
    <property type="entry name" value="VHS DOMAIN CONTAINING PROTEIN FAMILY"/>
    <property type="match status" value="1"/>
</dbReference>
<dbReference type="InterPro" id="IPR008942">
    <property type="entry name" value="ENTH_VHS"/>
</dbReference>
<evidence type="ECO:0000259" key="5">
    <source>
        <dbReference type="PROSITE" id="PS50909"/>
    </source>
</evidence>
<keyword evidence="6" id="KW-1185">Reference proteome</keyword>
<dbReference type="InterPro" id="IPR004152">
    <property type="entry name" value="GAT_dom"/>
</dbReference>
<name>A0A915N659_MELJA</name>